<feature type="compositionally biased region" description="Low complexity" evidence="1">
    <location>
        <begin position="104"/>
        <end position="134"/>
    </location>
</feature>
<feature type="region of interest" description="Disordered" evidence="1">
    <location>
        <begin position="354"/>
        <end position="382"/>
    </location>
</feature>
<comment type="caution">
    <text evidence="2">The sequence shown here is derived from an EMBL/GenBank/DDBJ whole genome shotgun (WGS) entry which is preliminary data.</text>
</comment>
<feature type="compositionally biased region" description="Polar residues" evidence="1">
    <location>
        <begin position="240"/>
        <end position="253"/>
    </location>
</feature>
<feature type="compositionally biased region" description="Gly residues" evidence="1">
    <location>
        <begin position="480"/>
        <end position="494"/>
    </location>
</feature>
<feature type="region of interest" description="Disordered" evidence="1">
    <location>
        <begin position="511"/>
        <end position="567"/>
    </location>
</feature>
<proteinExistence type="predicted"/>
<evidence type="ECO:0000256" key="1">
    <source>
        <dbReference type="SAM" id="MobiDB-lite"/>
    </source>
</evidence>
<dbReference type="AlphaFoldDB" id="A0A835YEP2"/>
<organism evidence="2 3">
    <name type="scientific">Edaphochlamys debaryana</name>
    <dbReference type="NCBI Taxonomy" id="47281"/>
    <lineage>
        <taxon>Eukaryota</taxon>
        <taxon>Viridiplantae</taxon>
        <taxon>Chlorophyta</taxon>
        <taxon>core chlorophytes</taxon>
        <taxon>Chlorophyceae</taxon>
        <taxon>CS clade</taxon>
        <taxon>Chlamydomonadales</taxon>
        <taxon>Chlamydomonadales incertae sedis</taxon>
        <taxon>Edaphochlamys</taxon>
    </lineage>
</organism>
<feature type="compositionally biased region" description="Low complexity" evidence="1">
    <location>
        <begin position="75"/>
        <end position="88"/>
    </location>
</feature>
<evidence type="ECO:0000313" key="3">
    <source>
        <dbReference type="Proteomes" id="UP000612055"/>
    </source>
</evidence>
<feature type="region of interest" description="Disordered" evidence="1">
    <location>
        <begin position="399"/>
        <end position="494"/>
    </location>
</feature>
<feature type="compositionally biased region" description="Low complexity" evidence="1">
    <location>
        <begin position="778"/>
        <end position="802"/>
    </location>
</feature>
<dbReference type="OrthoDB" id="547445at2759"/>
<name>A0A835YEP2_9CHLO</name>
<sequence>MRRVAGQNASMNEPLRPPAPVPAPSTDFTGDAVTEVTVGPGGGPKVARVPSAGAPSEGPNHDSVTASMSAQPDGAEALAASSDAPAESMGEAPMVTLFGRDRTAAAAAARRVQQHAPAASSSNSAESRNSPASSIPQPEVADSPRMRAGPEATASYAASSAASSHPRDSMAESALDDSASFPIPAALPLPPMGVGLTPPPAAAVREPPTFAVPPALKPPDSADSEVMAAWMQGPKLTHLSQSLSRPANDSVRATSDHAGAVVPASRGLPPRAAASTVSGSEASLFSIALDPPSVHASPLPAGPPAMHARGSAGAATTTASVAASTAGPGPGGPPSVDTLSSSKLSEMVNLAMLSGSGESNPSAAPTPVGRSSHGHAHGASGAAWDSYRHSTMAPIAEVESEDGTGAGQSPGASVAVSEARAPATHAARAGVAGSVARSGVRSGSAGASRNASGGGGGGGSTWGSGSGTWVRGSSAKSAAGGQGTGGRSSGGGQVAVGGGAAGGALTALARMGSEGGGAGRPGRLNRPQPAGVPRRGSSAINHAGSSGLTAASTSGRGLGSSTASASALTNGDDGVGASADNFTATAPGPLAPSAAYGYGGCMGGDDDDAVNLASIRPTFIDGPGMEHFKAALRTAGEQADASAAPSPGSAAGAGGMLGSSGGVARVGALGMGAAPGASGQGARSRYGGAAATPNADGADAGAGPSRHAAAYQSYCDGPLGADAPSHEEGDEEEEEEEDSSAIDGPVSSVEQGSSGVAARGRRSGASPAESACSSAHTPNSANAASGPRASAAAAPHPGPTSTYDPHGDGEVVVTASVCMPMPGHDAHKSAGHLTYDACALEHGAPEASEGTALLGAEASASAVSASASGLSGCNEGSYVQYGDGGGEAGCESTADSVAVSQHRQKHWVNWMANQSVMSVGMSDAGSSRVMRSGMGRPGPSRSRVDPAAASTATSVNQRAAPAAVPEEEEVFVRWG</sequence>
<feature type="compositionally biased region" description="Low complexity" evidence="1">
    <location>
        <begin position="419"/>
        <end position="451"/>
    </location>
</feature>
<protein>
    <submittedName>
        <fullName evidence="2">Uncharacterized protein</fullName>
    </submittedName>
</protein>
<feature type="region of interest" description="Disordered" evidence="1">
    <location>
        <begin position="925"/>
        <end position="975"/>
    </location>
</feature>
<feature type="compositionally biased region" description="Low complexity" evidence="1">
    <location>
        <begin position="687"/>
        <end position="704"/>
    </location>
</feature>
<feature type="compositionally biased region" description="Low complexity" evidence="1">
    <location>
        <begin position="543"/>
        <end position="567"/>
    </location>
</feature>
<feature type="region of interest" description="Disordered" evidence="1">
    <location>
        <begin position="1"/>
        <end position="189"/>
    </location>
</feature>
<feature type="compositionally biased region" description="Gly residues" evidence="1">
    <location>
        <begin position="452"/>
        <end position="466"/>
    </location>
</feature>
<feature type="compositionally biased region" description="Low complexity" evidence="1">
    <location>
        <begin position="467"/>
        <end position="479"/>
    </location>
</feature>
<feature type="region of interest" description="Disordered" evidence="1">
    <location>
        <begin position="673"/>
        <end position="808"/>
    </location>
</feature>
<feature type="compositionally biased region" description="Low complexity" evidence="1">
    <location>
        <begin position="752"/>
        <end position="771"/>
    </location>
</feature>
<accession>A0A835YEP2</accession>
<reference evidence="2" key="1">
    <citation type="journal article" date="2020" name="bioRxiv">
        <title>Comparative genomics of Chlamydomonas.</title>
        <authorList>
            <person name="Craig R.J."/>
            <person name="Hasan A.R."/>
            <person name="Ness R.W."/>
            <person name="Keightley P.D."/>
        </authorList>
    </citation>
    <scope>NUCLEOTIDE SEQUENCE</scope>
    <source>
        <strain evidence="2">CCAP 11/70</strain>
    </source>
</reference>
<keyword evidence="3" id="KW-1185">Reference proteome</keyword>
<feature type="region of interest" description="Disordered" evidence="1">
    <location>
        <begin position="240"/>
        <end position="275"/>
    </location>
</feature>
<feature type="compositionally biased region" description="Low complexity" evidence="1">
    <location>
        <begin position="310"/>
        <end position="327"/>
    </location>
</feature>
<dbReference type="EMBL" id="JAEHOE010000002">
    <property type="protein sequence ID" value="KAG2501465.1"/>
    <property type="molecule type" value="Genomic_DNA"/>
</dbReference>
<gene>
    <name evidence="2" type="ORF">HYH03_001245</name>
</gene>
<feature type="compositionally biased region" description="Low complexity" evidence="1">
    <location>
        <begin position="154"/>
        <end position="164"/>
    </location>
</feature>
<evidence type="ECO:0000313" key="2">
    <source>
        <dbReference type="EMBL" id="KAG2501465.1"/>
    </source>
</evidence>
<feature type="compositionally biased region" description="Acidic residues" evidence="1">
    <location>
        <begin position="728"/>
        <end position="740"/>
    </location>
</feature>
<dbReference type="Proteomes" id="UP000612055">
    <property type="component" value="Unassembled WGS sequence"/>
</dbReference>
<feature type="region of interest" description="Disordered" evidence="1">
    <location>
        <begin position="296"/>
        <end position="340"/>
    </location>
</feature>